<dbReference type="AlphaFoldDB" id="A0A8T2UJI7"/>
<reference evidence="2" key="1">
    <citation type="submission" date="2021-08" db="EMBL/GenBank/DDBJ databases">
        <title>WGS assembly of Ceratopteris richardii.</title>
        <authorList>
            <person name="Marchant D.B."/>
            <person name="Chen G."/>
            <person name="Jenkins J."/>
            <person name="Shu S."/>
            <person name="Leebens-Mack J."/>
            <person name="Grimwood J."/>
            <person name="Schmutz J."/>
            <person name="Soltis P."/>
            <person name="Soltis D."/>
            <person name="Chen Z.-H."/>
        </authorList>
    </citation>
    <scope>NUCLEOTIDE SEQUENCE</scope>
    <source>
        <strain evidence="2">Whitten #5841</strain>
        <tissue evidence="2">Leaf</tissue>
    </source>
</reference>
<evidence type="ECO:0000313" key="3">
    <source>
        <dbReference type="Proteomes" id="UP000825935"/>
    </source>
</evidence>
<dbReference type="Proteomes" id="UP000825935">
    <property type="component" value="Chromosome 6"/>
</dbReference>
<proteinExistence type="predicted"/>
<sequence length="448" mass="50268">MSGTVRIESTCIIRPISPTSPQHMFLPSIDSLWRWFHYNQRILFYKFPSSSTSLSSPPSSDSFVSDLKRGLAVALVEFFPWAGRVFERPGDGRLTLDCNDAGVPFIEAQADLPFSILESDGFRHRSFFRNFAPHGEISKWTGPDLPLLSVQVTRFPADEGFILGVAHSHIVADGTSLWHFLKSWGECTRGVPLSMHPVHMREAFGPDNLILPPPCAEEDKGNGFFEMLEADSGKNNLVQRDFHFTSEMVTKLKQMANDSLSAEHKPFSSLQAVTAHIWRHVIAVTDLDKNEKSIFFVIANMRSRLNPPLPEGYFGNAIIRDGAIARKEELQGESLGATALRIKELIDSLDDTKTRSFYGKVEVLPFEKVLEGIDFSMFSLQVSSSPRFPVYDVDFGLGKPLCARCPFIHGAGEMMWFPGKDAGSIDIGFALPKFIMEKLEQDDRFLHF</sequence>
<dbReference type="EMBL" id="CM035411">
    <property type="protein sequence ID" value="KAH7434858.1"/>
    <property type="molecule type" value="Genomic_DNA"/>
</dbReference>
<dbReference type="GO" id="GO:0016740">
    <property type="term" value="F:transferase activity"/>
    <property type="evidence" value="ECO:0007669"/>
    <property type="project" value="UniProtKB-KW"/>
</dbReference>
<evidence type="ECO:0000256" key="1">
    <source>
        <dbReference type="ARBA" id="ARBA00022679"/>
    </source>
</evidence>
<dbReference type="Pfam" id="PF02458">
    <property type="entry name" value="Transferase"/>
    <property type="match status" value="1"/>
</dbReference>
<protein>
    <submittedName>
        <fullName evidence="2">Uncharacterized protein</fullName>
    </submittedName>
</protein>
<comment type="caution">
    <text evidence="2">The sequence shown here is derived from an EMBL/GenBank/DDBJ whole genome shotgun (WGS) entry which is preliminary data.</text>
</comment>
<name>A0A8T2UJI7_CERRI</name>
<dbReference type="InterPro" id="IPR051283">
    <property type="entry name" value="Sec_Metabolite_Acyltrans"/>
</dbReference>
<organism evidence="2 3">
    <name type="scientific">Ceratopteris richardii</name>
    <name type="common">Triangle waterfern</name>
    <dbReference type="NCBI Taxonomy" id="49495"/>
    <lineage>
        <taxon>Eukaryota</taxon>
        <taxon>Viridiplantae</taxon>
        <taxon>Streptophyta</taxon>
        <taxon>Embryophyta</taxon>
        <taxon>Tracheophyta</taxon>
        <taxon>Polypodiopsida</taxon>
        <taxon>Polypodiidae</taxon>
        <taxon>Polypodiales</taxon>
        <taxon>Pteridineae</taxon>
        <taxon>Pteridaceae</taxon>
        <taxon>Parkerioideae</taxon>
        <taxon>Ceratopteris</taxon>
    </lineage>
</organism>
<dbReference type="OMA" id="THEASCD"/>
<dbReference type="PANTHER" id="PTHR31896">
    <property type="entry name" value="FAMILY REGULATORY PROTEIN, PUTATIVE (AFU_ORTHOLOGUE AFUA_3G14730)-RELATED"/>
    <property type="match status" value="1"/>
</dbReference>
<dbReference type="Gene3D" id="3.30.559.10">
    <property type="entry name" value="Chloramphenicol acetyltransferase-like domain"/>
    <property type="match status" value="2"/>
</dbReference>
<keyword evidence="3" id="KW-1185">Reference proteome</keyword>
<dbReference type="OrthoDB" id="1862401at2759"/>
<keyword evidence="1" id="KW-0808">Transferase</keyword>
<gene>
    <name evidence="2" type="ORF">KP509_06G038300</name>
</gene>
<dbReference type="InterPro" id="IPR023213">
    <property type="entry name" value="CAT-like_dom_sf"/>
</dbReference>
<evidence type="ECO:0000313" key="2">
    <source>
        <dbReference type="EMBL" id="KAH7434858.1"/>
    </source>
</evidence>
<dbReference type="PANTHER" id="PTHR31896:SF64">
    <property type="entry name" value="TRICHOTHECENE 3-O-ACETYLTRANSFERASE"/>
    <property type="match status" value="1"/>
</dbReference>
<accession>A0A8T2UJI7</accession>